<name>A0AAV4DC31_9GAST</name>
<evidence type="ECO:0000313" key="2">
    <source>
        <dbReference type="EMBL" id="GFO41807.1"/>
    </source>
</evidence>
<accession>A0AAV4DC31</accession>
<organism evidence="2 3">
    <name type="scientific">Plakobranchus ocellatus</name>
    <dbReference type="NCBI Taxonomy" id="259542"/>
    <lineage>
        <taxon>Eukaryota</taxon>
        <taxon>Metazoa</taxon>
        <taxon>Spiralia</taxon>
        <taxon>Lophotrochozoa</taxon>
        <taxon>Mollusca</taxon>
        <taxon>Gastropoda</taxon>
        <taxon>Heterobranchia</taxon>
        <taxon>Euthyneura</taxon>
        <taxon>Panpulmonata</taxon>
        <taxon>Sacoglossa</taxon>
        <taxon>Placobranchoidea</taxon>
        <taxon>Plakobranchidae</taxon>
        <taxon>Plakobranchus</taxon>
    </lineage>
</organism>
<sequence>MQDTTARITSKERVKMMSVSGDVDERGGTEAGPAVHRGFNICSYSALPGSLVFTGRLIVKSSEISKKRKGLNNRETMTGGFLLPSVERSQLKVPWETILTNKPSFQTHNS</sequence>
<proteinExistence type="predicted"/>
<evidence type="ECO:0000256" key="1">
    <source>
        <dbReference type="SAM" id="MobiDB-lite"/>
    </source>
</evidence>
<gene>
    <name evidence="2" type="ORF">PoB_006831200</name>
</gene>
<keyword evidence="3" id="KW-1185">Reference proteome</keyword>
<dbReference type="EMBL" id="BLXT01007728">
    <property type="protein sequence ID" value="GFO41807.1"/>
    <property type="molecule type" value="Genomic_DNA"/>
</dbReference>
<dbReference type="AlphaFoldDB" id="A0AAV4DC31"/>
<feature type="region of interest" description="Disordered" evidence="1">
    <location>
        <begin position="1"/>
        <end position="31"/>
    </location>
</feature>
<comment type="caution">
    <text evidence="2">The sequence shown here is derived from an EMBL/GenBank/DDBJ whole genome shotgun (WGS) entry which is preliminary data.</text>
</comment>
<dbReference type="Proteomes" id="UP000735302">
    <property type="component" value="Unassembled WGS sequence"/>
</dbReference>
<evidence type="ECO:0000313" key="3">
    <source>
        <dbReference type="Proteomes" id="UP000735302"/>
    </source>
</evidence>
<protein>
    <submittedName>
        <fullName evidence="2">Uncharacterized protein</fullName>
    </submittedName>
</protein>
<reference evidence="2 3" key="1">
    <citation type="journal article" date="2021" name="Elife">
        <title>Chloroplast acquisition without the gene transfer in kleptoplastic sea slugs, Plakobranchus ocellatus.</title>
        <authorList>
            <person name="Maeda T."/>
            <person name="Takahashi S."/>
            <person name="Yoshida T."/>
            <person name="Shimamura S."/>
            <person name="Takaki Y."/>
            <person name="Nagai Y."/>
            <person name="Toyoda A."/>
            <person name="Suzuki Y."/>
            <person name="Arimoto A."/>
            <person name="Ishii H."/>
            <person name="Satoh N."/>
            <person name="Nishiyama T."/>
            <person name="Hasebe M."/>
            <person name="Maruyama T."/>
            <person name="Minagawa J."/>
            <person name="Obokata J."/>
            <person name="Shigenobu S."/>
        </authorList>
    </citation>
    <scope>NUCLEOTIDE SEQUENCE [LARGE SCALE GENOMIC DNA]</scope>
</reference>